<feature type="domain" description="Penicillin-binding protein transpeptidase" evidence="7">
    <location>
        <begin position="599"/>
        <end position="903"/>
    </location>
</feature>
<accession>A0AA43UA55</accession>
<dbReference type="Pfam" id="PF00905">
    <property type="entry name" value="Transpeptidase"/>
    <property type="match status" value="1"/>
</dbReference>
<reference evidence="9" key="1">
    <citation type="submission" date="2023-07" db="EMBL/GenBank/DDBJ databases">
        <title>Between Cages and Wild: Unraveling the Impact of Captivity on Animal Microbiomes and Antimicrobial Resistance.</title>
        <authorList>
            <person name="Schmartz G.P."/>
            <person name="Rehner J."/>
            <person name="Schuff M.J."/>
            <person name="Becker S.L."/>
            <person name="Kravczyk M."/>
            <person name="Gurevich A."/>
            <person name="Francke R."/>
            <person name="Mueller R."/>
            <person name="Keller V."/>
            <person name="Keller A."/>
        </authorList>
    </citation>
    <scope>NUCLEOTIDE SEQUENCE</scope>
    <source>
        <strain evidence="9">S12M_St_49</strain>
    </source>
</reference>
<dbReference type="Gene3D" id="3.40.710.10">
    <property type="entry name" value="DD-peptidase/beta-lactamase superfamily"/>
    <property type="match status" value="1"/>
</dbReference>
<dbReference type="GO" id="GO:0005886">
    <property type="term" value="C:plasma membrane"/>
    <property type="evidence" value="ECO:0007669"/>
    <property type="project" value="TreeGrafter"/>
</dbReference>
<feature type="transmembrane region" description="Helical" evidence="6">
    <location>
        <begin position="197"/>
        <end position="214"/>
    </location>
</feature>
<evidence type="ECO:0000313" key="9">
    <source>
        <dbReference type="EMBL" id="MDO4841856.1"/>
    </source>
</evidence>
<dbReference type="Pfam" id="PF01098">
    <property type="entry name" value="FTSW_RODA_SPOVE"/>
    <property type="match status" value="1"/>
</dbReference>
<evidence type="ECO:0000259" key="7">
    <source>
        <dbReference type="Pfam" id="PF00905"/>
    </source>
</evidence>
<dbReference type="GO" id="GO:0071555">
    <property type="term" value="P:cell wall organization"/>
    <property type="evidence" value="ECO:0007669"/>
    <property type="project" value="TreeGrafter"/>
</dbReference>
<feature type="transmembrane region" description="Helical" evidence="6">
    <location>
        <begin position="328"/>
        <end position="348"/>
    </location>
</feature>
<feature type="transmembrane region" description="Helical" evidence="6">
    <location>
        <begin position="242"/>
        <end position="262"/>
    </location>
</feature>
<evidence type="ECO:0000259" key="8">
    <source>
        <dbReference type="Pfam" id="PF21922"/>
    </source>
</evidence>
<sequence length="922" mass="97311">MSRRNMELFLLCLAAPIVIVLFAMLVLVGGQELSFNTLGVPIGIFVAFLLAHLAVRKLTPNADPAILPITFALSGIGIAFVTRLAPESASRQLIWLFAGVAVLIFILWFIKSLDKLAEYKYTFIIVGILLLLSPMLPIIGTEINGSRLWLSIGGFSFQPGELAKICIVIFLAGYMAQNREMLSIFTWKVGPVRLPSLATLLPLIVMWALAFVVVVLEKDLGSALVLFLVFLVVLYVATGKKFYILIGVILAALASVILFHFFSHVQTRVAIWLDPFEDAQGSGYQLVQSIYSLADGGIFGVGIGKGLCTSIPYVESDFIFAAVCEETGLLGGAGVLLLYLTFAIRGVCISARAKSDVSCFMASGCTAIIILQAFIIVGGVTRLIPMTGITLPFISQGGTSLICGFIIVAFLLKAGEEGTGIGTEMKTMAHRRHSADDGVLGRFALGKRLTVQIIIYSLMFAALVANLTYAMVINADNVKSMSSNNHTIAKEATTERGSISTSDGVVLAKSEKQDDGSYSRVYPAGDLATHVLGYYSTRFGTSGIEASWNDTLTGESNLATFDDLLKYMMGTKTAGNDVKLTINSSVQQAAQDALSGYNGSCVVMDPTTGEVLAMASSPTYDASDAESVLSASSSDSSDSSLLNRATLSLSSPGSTFKTVTLTSAFENGVASEDTVYSAPGSIDIGNAAVTNYGGYSYGDLTLKRGYEYSLNTVFGQLGTQIGAQRLVTSAEKFGFNDNISFDLPLLTSLMPDASEMTEWETAWAAAGEPVGQHTSPAGPQTNTFQMALVACAVANNGTIMQPYLVKSTNNANGEVSYTAKSSVYKTAMSSTTASRVLECMKGVVSEGTGAAASVSGVTVAGKTGTAENQGREADSWFIGIADADGAKNVVVAIELEEAGEGTATSRVQSVISAALKAQGVIG</sequence>
<dbReference type="SUPFAM" id="SSF56601">
    <property type="entry name" value="beta-lactamase/transpeptidase-like"/>
    <property type="match status" value="1"/>
</dbReference>
<keyword evidence="2 6" id="KW-0812">Transmembrane</keyword>
<dbReference type="GO" id="GO:0008360">
    <property type="term" value="P:regulation of cell shape"/>
    <property type="evidence" value="ECO:0007669"/>
    <property type="project" value="UniProtKB-KW"/>
</dbReference>
<evidence type="ECO:0000256" key="2">
    <source>
        <dbReference type="ARBA" id="ARBA00022692"/>
    </source>
</evidence>
<keyword evidence="5 6" id="KW-0472">Membrane</keyword>
<dbReference type="EMBL" id="JAUMVS010000056">
    <property type="protein sequence ID" value="MDO4841856.1"/>
    <property type="molecule type" value="Genomic_DNA"/>
</dbReference>
<organism evidence="9 10">
    <name type="scientific">Phoenicibacter congonensis</name>
    <dbReference type="NCBI Taxonomy" id="1944646"/>
    <lineage>
        <taxon>Bacteria</taxon>
        <taxon>Bacillati</taxon>
        <taxon>Actinomycetota</taxon>
        <taxon>Coriobacteriia</taxon>
        <taxon>Eggerthellales</taxon>
        <taxon>Eggerthellaceae</taxon>
        <taxon>Phoenicibacter</taxon>
    </lineage>
</organism>
<comment type="subcellular location">
    <subcellularLocation>
        <location evidence="1">Membrane</location>
        <topology evidence="1">Multi-pass membrane protein</topology>
    </subcellularLocation>
</comment>
<dbReference type="Proteomes" id="UP001168575">
    <property type="component" value="Unassembled WGS sequence"/>
</dbReference>
<feature type="transmembrane region" description="Helical" evidence="6">
    <location>
        <begin position="220"/>
        <end position="237"/>
    </location>
</feature>
<evidence type="ECO:0000256" key="4">
    <source>
        <dbReference type="ARBA" id="ARBA00022989"/>
    </source>
</evidence>
<dbReference type="InterPro" id="IPR054120">
    <property type="entry name" value="PBPA_dimer"/>
</dbReference>
<feature type="transmembrane region" description="Helical" evidence="6">
    <location>
        <begin position="453"/>
        <end position="472"/>
    </location>
</feature>
<dbReference type="AlphaFoldDB" id="A0AA43UA55"/>
<evidence type="ECO:0000313" key="10">
    <source>
        <dbReference type="Proteomes" id="UP001168575"/>
    </source>
</evidence>
<keyword evidence="3" id="KW-0133">Cell shape</keyword>
<feature type="transmembrane region" description="Helical" evidence="6">
    <location>
        <begin position="360"/>
        <end position="381"/>
    </location>
</feature>
<evidence type="ECO:0000256" key="3">
    <source>
        <dbReference type="ARBA" id="ARBA00022960"/>
    </source>
</evidence>
<dbReference type="GO" id="GO:0008658">
    <property type="term" value="F:penicillin binding"/>
    <property type="evidence" value="ECO:0007669"/>
    <property type="project" value="InterPro"/>
</dbReference>
<feature type="transmembrane region" description="Helical" evidence="6">
    <location>
        <begin position="122"/>
        <end position="140"/>
    </location>
</feature>
<feature type="domain" description="Penicillin binding protein A dimerisation" evidence="8">
    <location>
        <begin position="496"/>
        <end position="578"/>
    </location>
</feature>
<protein>
    <submittedName>
        <fullName evidence="9">FtsW/RodA/SpoVE family cell cycle protein</fullName>
    </submittedName>
</protein>
<dbReference type="GO" id="GO:0051301">
    <property type="term" value="P:cell division"/>
    <property type="evidence" value="ECO:0007669"/>
    <property type="project" value="InterPro"/>
</dbReference>
<dbReference type="PANTHER" id="PTHR30627:SF24">
    <property type="entry name" value="PENICILLIN-BINDING PROTEIN 4B"/>
    <property type="match status" value="1"/>
</dbReference>
<dbReference type="InterPro" id="IPR012338">
    <property type="entry name" value="Beta-lactam/transpept-like"/>
</dbReference>
<keyword evidence="10" id="KW-1185">Reference proteome</keyword>
<dbReference type="InterPro" id="IPR001460">
    <property type="entry name" value="PCN-bd_Tpept"/>
</dbReference>
<dbReference type="InterPro" id="IPR001182">
    <property type="entry name" value="FtsW/RodA"/>
</dbReference>
<dbReference type="GO" id="GO:0071972">
    <property type="term" value="F:peptidoglycan L,D-transpeptidase activity"/>
    <property type="evidence" value="ECO:0007669"/>
    <property type="project" value="TreeGrafter"/>
</dbReference>
<feature type="transmembrane region" description="Helical" evidence="6">
    <location>
        <begin position="160"/>
        <end position="176"/>
    </location>
</feature>
<gene>
    <name evidence="9" type="ORF">Q3982_04180</name>
</gene>
<evidence type="ECO:0000256" key="1">
    <source>
        <dbReference type="ARBA" id="ARBA00004141"/>
    </source>
</evidence>
<dbReference type="InterPro" id="IPR050515">
    <property type="entry name" value="Beta-lactam/transpept"/>
</dbReference>
<feature type="transmembrane region" description="Helical" evidence="6">
    <location>
        <begin position="393"/>
        <end position="412"/>
    </location>
</feature>
<feature type="transmembrane region" description="Helical" evidence="6">
    <location>
        <begin position="92"/>
        <end position="110"/>
    </location>
</feature>
<name>A0AA43UA55_9ACTN</name>
<feature type="transmembrane region" description="Helical" evidence="6">
    <location>
        <begin position="33"/>
        <end position="53"/>
    </location>
</feature>
<feature type="transmembrane region" description="Helical" evidence="6">
    <location>
        <begin position="65"/>
        <end position="86"/>
    </location>
</feature>
<dbReference type="PANTHER" id="PTHR30627">
    <property type="entry name" value="PEPTIDOGLYCAN D,D-TRANSPEPTIDASE"/>
    <property type="match status" value="1"/>
</dbReference>
<feature type="transmembrane region" description="Helical" evidence="6">
    <location>
        <begin position="7"/>
        <end position="27"/>
    </location>
</feature>
<dbReference type="Pfam" id="PF21922">
    <property type="entry name" value="PBP_dimer_2"/>
    <property type="match status" value="1"/>
</dbReference>
<evidence type="ECO:0000256" key="5">
    <source>
        <dbReference type="ARBA" id="ARBA00023136"/>
    </source>
</evidence>
<evidence type="ECO:0000256" key="6">
    <source>
        <dbReference type="SAM" id="Phobius"/>
    </source>
</evidence>
<comment type="caution">
    <text evidence="9">The sequence shown here is derived from an EMBL/GenBank/DDBJ whole genome shotgun (WGS) entry which is preliminary data.</text>
</comment>
<dbReference type="Gene3D" id="3.90.1310.10">
    <property type="entry name" value="Penicillin-binding protein 2a (Domain 2)"/>
    <property type="match status" value="1"/>
</dbReference>
<keyword evidence="4 6" id="KW-1133">Transmembrane helix</keyword>
<proteinExistence type="predicted"/>